<evidence type="ECO:0000313" key="3">
    <source>
        <dbReference type="Proteomes" id="UP001500279"/>
    </source>
</evidence>
<dbReference type="Proteomes" id="UP001500279">
    <property type="component" value="Unassembled WGS sequence"/>
</dbReference>
<evidence type="ECO:0000313" key="2">
    <source>
        <dbReference type="EMBL" id="GAA0742707.1"/>
    </source>
</evidence>
<keyword evidence="1" id="KW-0732">Signal</keyword>
<dbReference type="InterPro" id="IPR024447">
    <property type="entry name" value="YXWGXW_rpt"/>
</dbReference>
<reference evidence="3" key="1">
    <citation type="journal article" date="2019" name="Int. J. Syst. Evol. Microbiol.">
        <title>The Global Catalogue of Microorganisms (GCM) 10K type strain sequencing project: providing services to taxonomists for standard genome sequencing and annotation.</title>
        <authorList>
            <consortium name="The Broad Institute Genomics Platform"/>
            <consortium name="The Broad Institute Genome Sequencing Center for Infectious Disease"/>
            <person name="Wu L."/>
            <person name="Ma J."/>
        </authorList>
    </citation>
    <scope>NUCLEOTIDE SEQUENCE [LARGE SCALE GENOMIC DNA]</scope>
    <source>
        <strain evidence="3">JCM 15503</strain>
    </source>
</reference>
<name>A0ABP3UY66_9BURK</name>
<dbReference type="PROSITE" id="PS51257">
    <property type="entry name" value="PROKAR_LIPOPROTEIN"/>
    <property type="match status" value="1"/>
</dbReference>
<keyword evidence="3" id="KW-1185">Reference proteome</keyword>
<comment type="caution">
    <text evidence="2">The sequence shown here is derived from an EMBL/GenBank/DDBJ whole genome shotgun (WGS) entry which is preliminary data.</text>
</comment>
<dbReference type="EMBL" id="BAAAEW010000004">
    <property type="protein sequence ID" value="GAA0742707.1"/>
    <property type="molecule type" value="Genomic_DNA"/>
</dbReference>
<organism evidence="2 3">
    <name type="scientific">Ideonella azotifigens</name>
    <dbReference type="NCBI Taxonomy" id="513160"/>
    <lineage>
        <taxon>Bacteria</taxon>
        <taxon>Pseudomonadati</taxon>
        <taxon>Pseudomonadota</taxon>
        <taxon>Betaproteobacteria</taxon>
        <taxon>Burkholderiales</taxon>
        <taxon>Sphaerotilaceae</taxon>
        <taxon>Ideonella</taxon>
    </lineage>
</organism>
<accession>A0ABP3UY66</accession>
<feature type="chain" id="PRO_5045119457" evidence="1">
    <location>
        <begin position="34"/>
        <end position="138"/>
    </location>
</feature>
<feature type="signal peptide" evidence="1">
    <location>
        <begin position="1"/>
        <end position="33"/>
    </location>
</feature>
<dbReference type="Pfam" id="PF12779">
    <property type="entry name" value="WXXGXW"/>
    <property type="match status" value="1"/>
</dbReference>
<protein>
    <submittedName>
        <fullName evidence="2">YXWGXW repeat-containing protein</fullName>
    </submittedName>
</protein>
<proteinExistence type="predicted"/>
<sequence length="138" mass="15035">MRPLPASRSLLRTAPAAALALAAAAALSGCVVAPLPARGYGGGGYVDHGYYNNGPAYDNYGGSVVVDVAPPPPRYEVITPAPALGWLWIGGYWGWRANQHYWNAGHWEAPRAGYRYVPHAWEPAGRGWRERPGRWDPR</sequence>
<evidence type="ECO:0000256" key="1">
    <source>
        <dbReference type="SAM" id="SignalP"/>
    </source>
</evidence>
<gene>
    <name evidence="2" type="ORF">GCM10009107_06500</name>
</gene>